<sequence length="103" mass="11605">MLLMERIPDQIGYLVLTEDGAVLASGGELENNERIANIILGLVTLTDKIDPKTTHNDAYNKITIVYSTHCYVICLSNKKIHIVKKKLRPTTNQQIQTQNLLDL</sequence>
<dbReference type="AlphaFoldDB" id="A0AA39KVA0"/>
<comment type="subcellular location">
    <subcellularLocation>
        <location evidence="1">Lysosome</location>
    </subcellularLocation>
</comment>
<proteinExistence type="inferred from homology"/>
<dbReference type="GO" id="GO:0032008">
    <property type="term" value="P:positive regulation of TOR signaling"/>
    <property type="evidence" value="ECO:0007669"/>
    <property type="project" value="InterPro"/>
</dbReference>
<gene>
    <name evidence="5" type="ORF">PV327_010611</name>
</gene>
<dbReference type="GO" id="GO:0071986">
    <property type="term" value="C:Ragulator complex"/>
    <property type="evidence" value="ECO:0007669"/>
    <property type="project" value="InterPro"/>
</dbReference>
<dbReference type="InterPro" id="IPR034601">
    <property type="entry name" value="LAMTOR4"/>
</dbReference>
<evidence type="ECO:0000256" key="1">
    <source>
        <dbReference type="ARBA" id="ARBA00004371"/>
    </source>
</evidence>
<reference evidence="5" key="1">
    <citation type="journal article" date="2023" name="bioRxiv">
        <title>Scaffold-level genome assemblies of two parasitoid biocontrol wasps reveal the parthenogenesis mechanism and an associated novel virus.</title>
        <authorList>
            <person name="Inwood S."/>
            <person name="Skelly J."/>
            <person name="Guhlin J."/>
            <person name="Harrop T."/>
            <person name="Goldson S."/>
            <person name="Dearden P."/>
        </authorList>
    </citation>
    <scope>NUCLEOTIDE SEQUENCE</scope>
    <source>
        <strain evidence="5">Lincoln</strain>
        <tissue evidence="5">Whole body</tissue>
    </source>
</reference>
<protein>
    <recommendedName>
        <fullName evidence="4">Late endosomal/lysosomal adaptor and MAPK and MTOR activator 4</fullName>
    </recommendedName>
</protein>
<dbReference type="Proteomes" id="UP001168972">
    <property type="component" value="Unassembled WGS sequence"/>
</dbReference>
<evidence type="ECO:0000313" key="5">
    <source>
        <dbReference type="EMBL" id="KAK0174896.1"/>
    </source>
</evidence>
<dbReference type="EMBL" id="JAQQBR010000006">
    <property type="protein sequence ID" value="KAK0174896.1"/>
    <property type="molecule type" value="Genomic_DNA"/>
</dbReference>
<accession>A0AA39KVA0</accession>
<comment type="similarity">
    <text evidence="2">Belongs to the LAMTOR4 family.</text>
</comment>
<evidence type="ECO:0000313" key="6">
    <source>
        <dbReference type="Proteomes" id="UP001168972"/>
    </source>
</evidence>
<dbReference type="GO" id="GO:0005764">
    <property type="term" value="C:lysosome"/>
    <property type="evidence" value="ECO:0007669"/>
    <property type="project" value="UniProtKB-SubCell"/>
</dbReference>
<keyword evidence="6" id="KW-1185">Reference proteome</keyword>
<dbReference type="SUPFAM" id="SSF103196">
    <property type="entry name" value="Roadblock/LC7 domain"/>
    <property type="match status" value="1"/>
</dbReference>
<comment type="caution">
    <text evidence="5">The sequence shown here is derived from an EMBL/GenBank/DDBJ whole genome shotgun (WGS) entry which is preliminary data.</text>
</comment>
<dbReference type="PANTHER" id="PTHR33967">
    <property type="entry name" value="RAGULATOR COMPLEX PROTEIN LAMTOR4"/>
    <property type="match status" value="1"/>
</dbReference>
<name>A0AA39KVA0_MICHY</name>
<evidence type="ECO:0000256" key="2">
    <source>
        <dbReference type="ARBA" id="ARBA00010627"/>
    </source>
</evidence>
<reference evidence="5" key="2">
    <citation type="submission" date="2023-03" db="EMBL/GenBank/DDBJ databases">
        <authorList>
            <person name="Inwood S.N."/>
            <person name="Skelly J.G."/>
            <person name="Guhlin J."/>
            <person name="Harrop T.W.R."/>
            <person name="Goldson S.G."/>
            <person name="Dearden P.K."/>
        </authorList>
    </citation>
    <scope>NUCLEOTIDE SEQUENCE</scope>
    <source>
        <strain evidence="5">Lincoln</strain>
        <tissue evidence="5">Whole body</tissue>
    </source>
</reference>
<keyword evidence="3" id="KW-0458">Lysosome</keyword>
<evidence type="ECO:0000256" key="3">
    <source>
        <dbReference type="ARBA" id="ARBA00023228"/>
    </source>
</evidence>
<dbReference type="PANTHER" id="PTHR33967:SF1">
    <property type="entry name" value="RAGULATOR COMPLEX PROTEIN LAMTOR4"/>
    <property type="match status" value="1"/>
</dbReference>
<evidence type="ECO:0000256" key="4">
    <source>
        <dbReference type="ARBA" id="ARBA00032690"/>
    </source>
</evidence>
<dbReference type="GO" id="GO:0071230">
    <property type="term" value="P:cellular response to amino acid stimulus"/>
    <property type="evidence" value="ECO:0007669"/>
    <property type="project" value="InterPro"/>
</dbReference>
<dbReference type="GO" id="GO:0005085">
    <property type="term" value="F:guanyl-nucleotide exchange factor activity"/>
    <property type="evidence" value="ECO:0007669"/>
    <property type="project" value="TreeGrafter"/>
</dbReference>
<organism evidence="5 6">
    <name type="scientific">Microctonus hyperodae</name>
    <name type="common">Parasitoid wasp</name>
    <dbReference type="NCBI Taxonomy" id="165561"/>
    <lineage>
        <taxon>Eukaryota</taxon>
        <taxon>Metazoa</taxon>
        <taxon>Ecdysozoa</taxon>
        <taxon>Arthropoda</taxon>
        <taxon>Hexapoda</taxon>
        <taxon>Insecta</taxon>
        <taxon>Pterygota</taxon>
        <taxon>Neoptera</taxon>
        <taxon>Endopterygota</taxon>
        <taxon>Hymenoptera</taxon>
        <taxon>Apocrita</taxon>
        <taxon>Ichneumonoidea</taxon>
        <taxon>Braconidae</taxon>
        <taxon>Euphorinae</taxon>
        <taxon>Microctonus</taxon>
    </lineage>
</organism>